<dbReference type="EMBL" id="JAGQLK010000033">
    <property type="protein sequence ID" value="MCA9383165.1"/>
    <property type="molecule type" value="Genomic_DNA"/>
</dbReference>
<feature type="binding site" evidence="7">
    <location>
        <position position="112"/>
    </location>
    <ligand>
        <name>Zn(2+)</name>
        <dbReference type="ChEBI" id="CHEBI:29105"/>
    </ligand>
</feature>
<dbReference type="Proteomes" id="UP000783287">
    <property type="component" value="Unassembled WGS sequence"/>
</dbReference>
<accession>A0A955L5A7</accession>
<evidence type="ECO:0000313" key="9">
    <source>
        <dbReference type="EMBL" id="MCA9383165.1"/>
    </source>
</evidence>
<dbReference type="InterPro" id="IPR036388">
    <property type="entry name" value="WH-like_DNA-bd_sf"/>
</dbReference>
<dbReference type="InterPro" id="IPR002481">
    <property type="entry name" value="FUR"/>
</dbReference>
<dbReference type="InterPro" id="IPR043135">
    <property type="entry name" value="Fur_C"/>
</dbReference>
<keyword evidence="7" id="KW-0479">Metal-binding</keyword>
<dbReference type="CDD" id="cd07153">
    <property type="entry name" value="Fur_like"/>
    <property type="match status" value="1"/>
</dbReference>
<evidence type="ECO:0000313" key="10">
    <source>
        <dbReference type="Proteomes" id="UP000783287"/>
    </source>
</evidence>
<keyword evidence="3 7" id="KW-0862">Zinc</keyword>
<organism evidence="9 10">
    <name type="scientific">Candidatus Dojkabacteria bacterium</name>
    <dbReference type="NCBI Taxonomy" id="2099670"/>
    <lineage>
        <taxon>Bacteria</taxon>
        <taxon>Candidatus Dojkabacteria</taxon>
    </lineage>
</organism>
<dbReference type="GO" id="GO:0003700">
    <property type="term" value="F:DNA-binding transcription factor activity"/>
    <property type="evidence" value="ECO:0007669"/>
    <property type="project" value="InterPro"/>
</dbReference>
<keyword evidence="2" id="KW-0678">Repressor</keyword>
<gene>
    <name evidence="9" type="ORF">KC909_02260</name>
</gene>
<evidence type="ECO:0000256" key="1">
    <source>
        <dbReference type="ARBA" id="ARBA00007957"/>
    </source>
</evidence>
<dbReference type="GO" id="GO:0008270">
    <property type="term" value="F:zinc ion binding"/>
    <property type="evidence" value="ECO:0007669"/>
    <property type="project" value="TreeGrafter"/>
</dbReference>
<keyword evidence="5" id="KW-0238">DNA-binding</keyword>
<evidence type="ECO:0000256" key="8">
    <source>
        <dbReference type="PIRSR" id="PIRSR602481-2"/>
    </source>
</evidence>
<dbReference type="GO" id="GO:0045892">
    <property type="term" value="P:negative regulation of DNA-templated transcription"/>
    <property type="evidence" value="ECO:0007669"/>
    <property type="project" value="TreeGrafter"/>
</dbReference>
<comment type="cofactor">
    <cofactor evidence="7">
        <name>Zn(2+)</name>
        <dbReference type="ChEBI" id="CHEBI:29105"/>
    </cofactor>
    <text evidence="7">Binds 1 zinc ion per subunit.</text>
</comment>
<dbReference type="GO" id="GO:0000976">
    <property type="term" value="F:transcription cis-regulatory region binding"/>
    <property type="evidence" value="ECO:0007669"/>
    <property type="project" value="TreeGrafter"/>
</dbReference>
<evidence type="ECO:0000256" key="7">
    <source>
        <dbReference type="PIRSR" id="PIRSR602481-1"/>
    </source>
</evidence>
<comment type="caution">
    <text evidence="9">The sequence shown here is derived from an EMBL/GenBank/DDBJ whole genome shotgun (WGS) entry which is preliminary data.</text>
</comment>
<dbReference type="PANTHER" id="PTHR33202:SF7">
    <property type="entry name" value="FERRIC UPTAKE REGULATION PROTEIN"/>
    <property type="match status" value="1"/>
</dbReference>
<evidence type="ECO:0000256" key="6">
    <source>
        <dbReference type="ARBA" id="ARBA00023163"/>
    </source>
</evidence>
<sequence length="114" mass="13308">MRQTKARKSIVELLKKGGIFSAQEIHSALIEYDLATIYRNLKTFVEEGIISELNIDRAEKKYEYKQDDHQHAVCSKCGKVIHLEIDKNELNKFFKLKNFNIQDIEVNIKGHCLE</sequence>
<feature type="binding site" evidence="7">
    <location>
        <position position="77"/>
    </location>
    <ligand>
        <name>Zn(2+)</name>
        <dbReference type="ChEBI" id="CHEBI:29105"/>
    </ligand>
</feature>
<evidence type="ECO:0000256" key="4">
    <source>
        <dbReference type="ARBA" id="ARBA00023015"/>
    </source>
</evidence>
<keyword evidence="6" id="KW-0804">Transcription</keyword>
<comment type="similarity">
    <text evidence="1">Belongs to the Fur family.</text>
</comment>
<protein>
    <submittedName>
        <fullName evidence="9">Transcriptional repressor</fullName>
    </submittedName>
</protein>
<dbReference type="PANTHER" id="PTHR33202">
    <property type="entry name" value="ZINC UPTAKE REGULATION PROTEIN"/>
    <property type="match status" value="1"/>
</dbReference>
<evidence type="ECO:0000256" key="2">
    <source>
        <dbReference type="ARBA" id="ARBA00022491"/>
    </source>
</evidence>
<reference evidence="9" key="2">
    <citation type="journal article" date="2021" name="Microbiome">
        <title>Successional dynamics and alternative stable states in a saline activated sludge microbial community over 9 years.</title>
        <authorList>
            <person name="Wang Y."/>
            <person name="Ye J."/>
            <person name="Ju F."/>
            <person name="Liu L."/>
            <person name="Boyd J.A."/>
            <person name="Deng Y."/>
            <person name="Parks D.H."/>
            <person name="Jiang X."/>
            <person name="Yin X."/>
            <person name="Woodcroft B.J."/>
            <person name="Tyson G.W."/>
            <person name="Hugenholtz P."/>
            <person name="Polz M.F."/>
            <person name="Zhang T."/>
        </authorList>
    </citation>
    <scope>NUCLEOTIDE SEQUENCE</scope>
    <source>
        <strain evidence="9">HKST-UBA14</strain>
    </source>
</reference>
<proteinExistence type="inferred from homology"/>
<evidence type="ECO:0000256" key="3">
    <source>
        <dbReference type="ARBA" id="ARBA00022833"/>
    </source>
</evidence>
<dbReference type="GO" id="GO:1900376">
    <property type="term" value="P:regulation of secondary metabolite biosynthetic process"/>
    <property type="evidence" value="ECO:0007669"/>
    <property type="project" value="TreeGrafter"/>
</dbReference>
<dbReference type="AlphaFoldDB" id="A0A955L5A7"/>
<keyword evidence="8" id="KW-0408">Iron</keyword>
<dbReference type="Gene3D" id="3.30.1490.190">
    <property type="match status" value="1"/>
</dbReference>
<reference evidence="9" key="1">
    <citation type="submission" date="2020-04" db="EMBL/GenBank/DDBJ databases">
        <authorList>
            <person name="Zhang T."/>
        </authorList>
    </citation>
    <scope>NUCLEOTIDE SEQUENCE</scope>
    <source>
        <strain evidence="9">HKST-UBA14</strain>
    </source>
</reference>
<keyword evidence="4" id="KW-0805">Transcription regulation</keyword>
<evidence type="ECO:0000256" key="5">
    <source>
        <dbReference type="ARBA" id="ARBA00023125"/>
    </source>
</evidence>
<feature type="binding site" evidence="8">
    <location>
        <position position="89"/>
    </location>
    <ligand>
        <name>Fe cation</name>
        <dbReference type="ChEBI" id="CHEBI:24875"/>
    </ligand>
</feature>
<dbReference type="SUPFAM" id="SSF46785">
    <property type="entry name" value="Winged helix' DNA-binding domain"/>
    <property type="match status" value="1"/>
</dbReference>
<feature type="binding site" evidence="7">
    <location>
        <position position="74"/>
    </location>
    <ligand>
        <name>Zn(2+)</name>
        <dbReference type="ChEBI" id="CHEBI:29105"/>
    </ligand>
</feature>
<name>A0A955L5A7_9BACT</name>
<dbReference type="Gene3D" id="1.10.10.10">
    <property type="entry name" value="Winged helix-like DNA-binding domain superfamily/Winged helix DNA-binding domain"/>
    <property type="match status" value="1"/>
</dbReference>
<dbReference type="Pfam" id="PF01475">
    <property type="entry name" value="FUR"/>
    <property type="match status" value="1"/>
</dbReference>
<dbReference type="InterPro" id="IPR036390">
    <property type="entry name" value="WH_DNA-bd_sf"/>
</dbReference>
<comment type="cofactor">
    <cofactor evidence="8">
        <name>Mn(2+)</name>
        <dbReference type="ChEBI" id="CHEBI:29035"/>
    </cofactor>
    <cofactor evidence="8">
        <name>Fe(2+)</name>
        <dbReference type="ChEBI" id="CHEBI:29033"/>
    </cofactor>
    <text evidence="8">Binds 1 Mn(2+) or Fe(2+) ion per subunit.</text>
</comment>